<protein>
    <submittedName>
        <fullName evidence="8">Membrane protein</fullName>
    </submittedName>
</protein>
<proteinExistence type="predicted"/>
<name>A0A917ELN2_9RHOB</name>
<feature type="transmembrane region" description="Helical" evidence="6">
    <location>
        <begin position="213"/>
        <end position="232"/>
    </location>
</feature>
<reference evidence="8" key="2">
    <citation type="submission" date="2020-09" db="EMBL/GenBank/DDBJ databases">
        <authorList>
            <person name="Sun Q."/>
            <person name="Zhou Y."/>
        </authorList>
    </citation>
    <scope>NUCLEOTIDE SEQUENCE</scope>
    <source>
        <strain evidence="8">CGMCC 1.16012</strain>
    </source>
</reference>
<feature type="transmembrane region" description="Helical" evidence="6">
    <location>
        <begin position="155"/>
        <end position="177"/>
    </location>
</feature>
<keyword evidence="5 6" id="KW-0472">Membrane</keyword>
<dbReference type="InterPro" id="IPR037185">
    <property type="entry name" value="EmrE-like"/>
</dbReference>
<dbReference type="InterPro" id="IPR000620">
    <property type="entry name" value="EamA_dom"/>
</dbReference>
<evidence type="ECO:0000313" key="9">
    <source>
        <dbReference type="Proteomes" id="UP000606730"/>
    </source>
</evidence>
<evidence type="ECO:0000256" key="1">
    <source>
        <dbReference type="ARBA" id="ARBA00004651"/>
    </source>
</evidence>
<feature type="transmembrane region" description="Helical" evidence="6">
    <location>
        <begin position="184"/>
        <end position="207"/>
    </location>
</feature>
<dbReference type="RefSeq" id="WP_229666166.1">
    <property type="nucleotide sequence ID" value="NZ_BMKN01000002.1"/>
</dbReference>
<feature type="domain" description="EamA" evidence="7">
    <location>
        <begin position="8"/>
        <end position="142"/>
    </location>
</feature>
<feature type="transmembrane region" description="Helical" evidence="6">
    <location>
        <begin position="239"/>
        <end position="259"/>
    </location>
</feature>
<evidence type="ECO:0000256" key="4">
    <source>
        <dbReference type="ARBA" id="ARBA00022989"/>
    </source>
</evidence>
<evidence type="ECO:0000256" key="5">
    <source>
        <dbReference type="ARBA" id="ARBA00023136"/>
    </source>
</evidence>
<keyword evidence="2" id="KW-1003">Cell membrane</keyword>
<reference evidence="8" key="1">
    <citation type="journal article" date="2014" name="Int. J. Syst. Evol. Microbiol.">
        <title>Complete genome sequence of Corynebacterium casei LMG S-19264T (=DSM 44701T), isolated from a smear-ripened cheese.</title>
        <authorList>
            <consortium name="US DOE Joint Genome Institute (JGI-PGF)"/>
            <person name="Walter F."/>
            <person name="Albersmeier A."/>
            <person name="Kalinowski J."/>
            <person name="Ruckert C."/>
        </authorList>
    </citation>
    <scope>NUCLEOTIDE SEQUENCE</scope>
    <source>
        <strain evidence="8">CGMCC 1.16012</strain>
    </source>
</reference>
<feature type="transmembrane region" description="Helical" evidence="6">
    <location>
        <begin position="96"/>
        <end position="116"/>
    </location>
</feature>
<dbReference type="AlphaFoldDB" id="A0A917ELN2"/>
<dbReference type="PANTHER" id="PTHR42920:SF5">
    <property type="entry name" value="EAMA DOMAIN-CONTAINING PROTEIN"/>
    <property type="match status" value="1"/>
</dbReference>
<dbReference type="InterPro" id="IPR051258">
    <property type="entry name" value="Diverse_Substrate_Transporter"/>
</dbReference>
<dbReference type="GO" id="GO:0005886">
    <property type="term" value="C:plasma membrane"/>
    <property type="evidence" value="ECO:0007669"/>
    <property type="project" value="UniProtKB-SubCell"/>
</dbReference>
<accession>A0A917ELN2</accession>
<feature type="transmembrane region" description="Helical" evidence="6">
    <location>
        <begin position="70"/>
        <end position="90"/>
    </location>
</feature>
<dbReference type="Pfam" id="PF00892">
    <property type="entry name" value="EamA"/>
    <property type="match status" value="2"/>
</dbReference>
<evidence type="ECO:0000256" key="2">
    <source>
        <dbReference type="ARBA" id="ARBA00022475"/>
    </source>
</evidence>
<sequence>MSASHRMMGVGAVVLAALLWGSTGTIQTMLPADRDPLAVGALRNLIGAAALLVLAFAGRQSRGAFSALPWGRVCAAGVAIALYNLSFFGAVSQVGVGIGTAITIGSAPIWATLMEIAFARLFPTRLRLLGQTLAIAGVVILVLAGVGGGTTPQGIGLALTAGICYATYSLITSGIGLRAPSATVAAATFSVAGLFTLPLLFVLTLDWLWSAEALAAILFLGVIATGLSYALYTWGLRHVAASTAVTLALTEPVTAWILATVVVGEPLSAQKVLGAALVLAGLTVVTVFSARRS</sequence>
<dbReference type="EMBL" id="BMKN01000002">
    <property type="protein sequence ID" value="GGE52924.1"/>
    <property type="molecule type" value="Genomic_DNA"/>
</dbReference>
<dbReference type="Proteomes" id="UP000606730">
    <property type="component" value="Unassembled WGS sequence"/>
</dbReference>
<feature type="domain" description="EamA" evidence="7">
    <location>
        <begin position="154"/>
        <end position="286"/>
    </location>
</feature>
<comment type="caution">
    <text evidence="8">The sequence shown here is derived from an EMBL/GenBank/DDBJ whole genome shotgun (WGS) entry which is preliminary data.</text>
</comment>
<evidence type="ECO:0000256" key="6">
    <source>
        <dbReference type="SAM" id="Phobius"/>
    </source>
</evidence>
<comment type="subcellular location">
    <subcellularLocation>
        <location evidence="1">Cell membrane</location>
        <topology evidence="1">Multi-pass membrane protein</topology>
    </subcellularLocation>
</comment>
<dbReference type="SUPFAM" id="SSF103481">
    <property type="entry name" value="Multidrug resistance efflux transporter EmrE"/>
    <property type="match status" value="2"/>
</dbReference>
<feature type="transmembrane region" description="Helical" evidence="6">
    <location>
        <begin position="128"/>
        <end position="149"/>
    </location>
</feature>
<feature type="transmembrane region" description="Helical" evidence="6">
    <location>
        <begin position="40"/>
        <end position="58"/>
    </location>
</feature>
<dbReference type="Gene3D" id="1.10.3730.20">
    <property type="match status" value="1"/>
</dbReference>
<feature type="transmembrane region" description="Helical" evidence="6">
    <location>
        <begin position="271"/>
        <end position="290"/>
    </location>
</feature>
<keyword evidence="4 6" id="KW-1133">Transmembrane helix</keyword>
<gene>
    <name evidence="8" type="ORF">GCM10011517_20900</name>
</gene>
<evidence type="ECO:0000313" key="8">
    <source>
        <dbReference type="EMBL" id="GGE52924.1"/>
    </source>
</evidence>
<dbReference type="PANTHER" id="PTHR42920">
    <property type="entry name" value="OS03G0707200 PROTEIN-RELATED"/>
    <property type="match status" value="1"/>
</dbReference>
<organism evidence="8 9">
    <name type="scientific">Actibacterium pelagium</name>
    <dbReference type="NCBI Taxonomy" id="2029103"/>
    <lineage>
        <taxon>Bacteria</taxon>
        <taxon>Pseudomonadati</taxon>
        <taxon>Pseudomonadota</taxon>
        <taxon>Alphaproteobacteria</taxon>
        <taxon>Rhodobacterales</taxon>
        <taxon>Roseobacteraceae</taxon>
        <taxon>Actibacterium</taxon>
    </lineage>
</organism>
<evidence type="ECO:0000256" key="3">
    <source>
        <dbReference type="ARBA" id="ARBA00022692"/>
    </source>
</evidence>
<keyword evidence="9" id="KW-1185">Reference proteome</keyword>
<keyword evidence="3 6" id="KW-0812">Transmembrane</keyword>
<evidence type="ECO:0000259" key="7">
    <source>
        <dbReference type="Pfam" id="PF00892"/>
    </source>
</evidence>